<dbReference type="AlphaFoldDB" id="A0A0L0N0N9"/>
<protein>
    <submittedName>
        <fullName evidence="2">Uncharacterized protein</fullName>
    </submittedName>
</protein>
<name>A0A0L0N0N9_TOLOC</name>
<keyword evidence="3" id="KW-1185">Reference proteome</keyword>
<proteinExistence type="predicted"/>
<evidence type="ECO:0000256" key="1">
    <source>
        <dbReference type="SAM" id="MobiDB-lite"/>
    </source>
</evidence>
<dbReference type="STRING" id="1163406.A0A0L0N0N9"/>
<evidence type="ECO:0000313" key="3">
    <source>
        <dbReference type="Proteomes" id="UP000036947"/>
    </source>
</evidence>
<organism evidence="2 3">
    <name type="scientific">Tolypocladium ophioglossoides (strain CBS 100239)</name>
    <name type="common">Snaketongue truffleclub</name>
    <name type="synonym">Elaphocordyceps ophioglossoides</name>
    <dbReference type="NCBI Taxonomy" id="1163406"/>
    <lineage>
        <taxon>Eukaryota</taxon>
        <taxon>Fungi</taxon>
        <taxon>Dikarya</taxon>
        <taxon>Ascomycota</taxon>
        <taxon>Pezizomycotina</taxon>
        <taxon>Sordariomycetes</taxon>
        <taxon>Hypocreomycetidae</taxon>
        <taxon>Hypocreales</taxon>
        <taxon>Ophiocordycipitaceae</taxon>
        <taxon>Tolypocladium</taxon>
    </lineage>
</organism>
<comment type="caution">
    <text evidence="2">The sequence shown here is derived from an EMBL/GenBank/DDBJ whole genome shotgun (WGS) entry which is preliminary data.</text>
</comment>
<evidence type="ECO:0000313" key="2">
    <source>
        <dbReference type="EMBL" id="KND87591.1"/>
    </source>
</evidence>
<reference evidence="2 3" key="1">
    <citation type="journal article" date="2015" name="BMC Genomics">
        <title>The genome of the truffle-parasite Tolypocladium ophioglossoides and the evolution of antifungal peptaibiotics.</title>
        <authorList>
            <person name="Quandt C.A."/>
            <person name="Bushley K.E."/>
            <person name="Spatafora J.W."/>
        </authorList>
    </citation>
    <scope>NUCLEOTIDE SEQUENCE [LARGE SCALE GENOMIC DNA]</scope>
    <source>
        <strain evidence="2 3">CBS 100239</strain>
    </source>
</reference>
<dbReference type="Proteomes" id="UP000036947">
    <property type="component" value="Unassembled WGS sequence"/>
</dbReference>
<dbReference type="InterPro" id="IPR046536">
    <property type="entry name" value="DUF6601"/>
</dbReference>
<sequence length="560" mass="61424">MSPYTSHGSYVSHNFECTSIPIDPALTTCHQGESDASSEVPGAFGPNQSACSLEAVRDGLHGYELDCAELDCATNDPSLATADGEKRCQIGIETSRQLSPGDECLGNRLPYFRTSDCRHGSTIRSDDASSGVLAGQTAHLDHCREEHADAWQPPRKRRRVEPSTIPLPSPPASTSTEHDTDDVSKIAEFEEWALENVLLKRIIVDSVATVQLQFDWNFGPDGQARKDSVVNVRLAFLVEGHNSGLSWASAQLVLILPREVSNKHFLTSQRSPGLETGLCPLRHVLECCASERSGKEDNTTSGSPDATVLVIGHDKSLHQDDAAETRCDKDNRPVFTCAAIRFFWTKCDGWNMSAGQLHVNIRAGPTLLGSMCRSESQFTSGVLPSLSFQIQVSGDFVSRVQALNGNDVDVGISPIEYEFELDTGLLGGLEGHERSTDLEFTARSEGVGRMRRREVGNPMNAEREFVETAIVSRRLGGDGGATSGFPGQSVLPFNFIFRLEGAGKGLLKNHDPNKVHPRFLRAELRLSRINILHRLTHISSFDPYLRGWHNYGSLFRDILA</sequence>
<accession>A0A0L0N0N9</accession>
<dbReference type="EMBL" id="LFRF01000034">
    <property type="protein sequence ID" value="KND87591.1"/>
    <property type="molecule type" value="Genomic_DNA"/>
</dbReference>
<gene>
    <name evidence="2" type="ORF">TOPH_07775</name>
</gene>
<dbReference type="OrthoDB" id="5086500at2759"/>
<dbReference type="Pfam" id="PF20246">
    <property type="entry name" value="DUF6601"/>
    <property type="match status" value="1"/>
</dbReference>
<feature type="region of interest" description="Disordered" evidence="1">
    <location>
        <begin position="146"/>
        <end position="179"/>
    </location>
</feature>